<dbReference type="SUPFAM" id="SSF52047">
    <property type="entry name" value="RNI-like"/>
    <property type="match status" value="1"/>
</dbReference>
<feature type="region of interest" description="Disordered" evidence="1">
    <location>
        <begin position="58"/>
        <end position="96"/>
    </location>
</feature>
<reference evidence="2 3" key="1">
    <citation type="submission" date="2015-12" db="EMBL/GenBank/DDBJ databases">
        <title>The genome of Folsomia candida.</title>
        <authorList>
            <person name="Faddeeva A."/>
            <person name="Derks M.F."/>
            <person name="Anvar Y."/>
            <person name="Smit S."/>
            <person name="Van Straalen N."/>
            <person name="Roelofs D."/>
        </authorList>
    </citation>
    <scope>NUCLEOTIDE SEQUENCE [LARGE SCALE GENOMIC DNA]</scope>
    <source>
        <strain evidence="2 3">VU population</strain>
        <tissue evidence="2">Whole body</tissue>
    </source>
</reference>
<evidence type="ECO:0000313" key="2">
    <source>
        <dbReference type="EMBL" id="OXA48161.1"/>
    </source>
</evidence>
<dbReference type="EMBL" id="LNIX01000012">
    <property type="protein sequence ID" value="OXA48161.1"/>
    <property type="molecule type" value="Genomic_DNA"/>
</dbReference>
<gene>
    <name evidence="2" type="ORF">Fcan01_16886</name>
</gene>
<dbReference type="Proteomes" id="UP000198287">
    <property type="component" value="Unassembled WGS sequence"/>
</dbReference>
<dbReference type="Gene3D" id="3.80.10.10">
    <property type="entry name" value="Ribonuclease Inhibitor"/>
    <property type="match status" value="1"/>
</dbReference>
<name>A0A226DTW8_FOLCA</name>
<evidence type="ECO:0008006" key="4">
    <source>
        <dbReference type="Google" id="ProtNLM"/>
    </source>
</evidence>
<dbReference type="OrthoDB" id="2870744at2759"/>
<evidence type="ECO:0000256" key="1">
    <source>
        <dbReference type="SAM" id="MobiDB-lite"/>
    </source>
</evidence>
<protein>
    <recommendedName>
        <fullName evidence="4">F-box domain-containing protein</fullName>
    </recommendedName>
</protein>
<comment type="caution">
    <text evidence="2">The sequence shown here is derived from an EMBL/GenBank/DDBJ whole genome shotgun (WGS) entry which is preliminary data.</text>
</comment>
<keyword evidence="3" id="KW-1185">Reference proteome</keyword>
<dbReference type="InterPro" id="IPR032675">
    <property type="entry name" value="LRR_dom_sf"/>
</dbReference>
<feature type="compositionally biased region" description="Acidic residues" evidence="1">
    <location>
        <begin position="61"/>
        <end position="89"/>
    </location>
</feature>
<organism evidence="2 3">
    <name type="scientific">Folsomia candida</name>
    <name type="common">Springtail</name>
    <dbReference type="NCBI Taxonomy" id="158441"/>
    <lineage>
        <taxon>Eukaryota</taxon>
        <taxon>Metazoa</taxon>
        <taxon>Ecdysozoa</taxon>
        <taxon>Arthropoda</taxon>
        <taxon>Hexapoda</taxon>
        <taxon>Collembola</taxon>
        <taxon>Entomobryomorpha</taxon>
        <taxon>Isotomoidea</taxon>
        <taxon>Isotomidae</taxon>
        <taxon>Proisotominae</taxon>
        <taxon>Folsomia</taxon>
    </lineage>
</organism>
<accession>A0A226DTW8</accession>
<dbReference type="AlphaFoldDB" id="A0A226DTW8"/>
<sequence>MESQGERSVQDVALNNPIILTQVLKQSSIRLRNARLVCKFWNDIVLSLPDTRLAVRLRDVDQEDEEDDNDDDDDDGDEEEDDEDDDDQEKGDPADPFPFYVLCSSLDKRLAKRVTSMCGPTYANEIDSTRCIYSFGGKLMYFCEKFSDTVQILKITIHDEKCLKYISQALKNSCPNLKELRISCTDARKTQIEPGVLAAMPRLTVFSQSYAFLGYIQFPYEASWFLTSFAQAVVTAAPNLREVTLPWGYHPDLSNSKCLDSLTIGLNETDVREAVHFNVSELWHMLSQVGSQLVTLFFGETNLRHRVFRSKTWNKIEFRLPRSMPKLKTYGNLMLDVFECTDILKDFEKMPALKTLTLGRTTATRSTSLHETLQTISSSDKSFEGVKYLRIIEMHDPALLDGLKTAFPNLERLSVRTRHAEDVDVAGGVSGMQLGAVLQACEGGWEGLKHLEVGLPRNPERIGDVIKALLDCSNLYQGLKTLNIIPEGDELEDDLTEDEMDLFKKLLLAMDVMDDVCIWNINFGAKSMTNILAFMTSKKLSMSKFRMFWGQAEPAPIDDNFV</sequence>
<evidence type="ECO:0000313" key="3">
    <source>
        <dbReference type="Proteomes" id="UP000198287"/>
    </source>
</evidence>
<proteinExistence type="predicted"/>